<reference evidence="2 3" key="1">
    <citation type="submission" date="2020-01" db="EMBL/GenBank/DDBJ databases">
        <title>Novel species isolated from a subtropical stream in China.</title>
        <authorList>
            <person name="Lu H."/>
        </authorList>
    </citation>
    <scope>NUCLEOTIDE SEQUENCE [LARGE SCALE GENOMIC DNA]</scope>
    <source>
        <strain evidence="2 3">FT82W</strain>
    </source>
</reference>
<gene>
    <name evidence="2" type="ORF">GTP91_19610</name>
</gene>
<accession>A0A845G6X6</accession>
<dbReference type="InterPro" id="IPR016162">
    <property type="entry name" value="Ald_DH_N"/>
</dbReference>
<keyword evidence="1" id="KW-0560">Oxidoreductase</keyword>
<protein>
    <submittedName>
        <fullName evidence="2">Succinate-semialdehyde dehydrogenase (NADP(+))</fullName>
    </submittedName>
</protein>
<dbReference type="AlphaFoldDB" id="A0A845G6X6"/>
<dbReference type="EMBL" id="WWCW01000072">
    <property type="protein sequence ID" value="MYM89370.1"/>
    <property type="molecule type" value="Genomic_DNA"/>
</dbReference>
<evidence type="ECO:0000313" key="2">
    <source>
        <dbReference type="EMBL" id="MYM89370.1"/>
    </source>
</evidence>
<evidence type="ECO:0000313" key="3">
    <source>
        <dbReference type="Proteomes" id="UP000470302"/>
    </source>
</evidence>
<dbReference type="SUPFAM" id="SSF53720">
    <property type="entry name" value="ALDH-like"/>
    <property type="match status" value="1"/>
</dbReference>
<proteinExistence type="predicted"/>
<sequence>MSEHTLSLALQRMELACADNFIGGAWRPALDQARYDVRDPASGAVFAHVPDSGPADARLAA</sequence>
<organism evidence="2 3">
    <name type="scientific">Duganella vulcania</name>
    <dbReference type="NCBI Taxonomy" id="2692166"/>
    <lineage>
        <taxon>Bacteria</taxon>
        <taxon>Pseudomonadati</taxon>
        <taxon>Pseudomonadota</taxon>
        <taxon>Betaproteobacteria</taxon>
        <taxon>Burkholderiales</taxon>
        <taxon>Oxalobacteraceae</taxon>
        <taxon>Telluria group</taxon>
        <taxon>Duganella</taxon>
    </lineage>
</organism>
<evidence type="ECO:0000256" key="1">
    <source>
        <dbReference type="ARBA" id="ARBA00023002"/>
    </source>
</evidence>
<dbReference type="Gene3D" id="3.40.605.10">
    <property type="entry name" value="Aldehyde Dehydrogenase, Chain A, domain 1"/>
    <property type="match status" value="1"/>
</dbReference>
<dbReference type="InterPro" id="IPR016161">
    <property type="entry name" value="Ald_DH/histidinol_DH"/>
</dbReference>
<name>A0A845G6X6_9BURK</name>
<comment type="caution">
    <text evidence="2">The sequence shown here is derived from an EMBL/GenBank/DDBJ whole genome shotgun (WGS) entry which is preliminary data.</text>
</comment>
<dbReference type="GO" id="GO:0016491">
    <property type="term" value="F:oxidoreductase activity"/>
    <property type="evidence" value="ECO:0007669"/>
    <property type="project" value="UniProtKB-KW"/>
</dbReference>
<dbReference type="Proteomes" id="UP000470302">
    <property type="component" value="Unassembled WGS sequence"/>
</dbReference>
<feature type="non-terminal residue" evidence="2">
    <location>
        <position position="61"/>
    </location>
</feature>